<name>A0A3L7JZ07_9BACI</name>
<dbReference type="OrthoDB" id="529831at2"/>
<keyword evidence="2" id="KW-1185">Reference proteome</keyword>
<evidence type="ECO:0000313" key="1">
    <source>
        <dbReference type="EMBL" id="RLQ96118.1"/>
    </source>
</evidence>
<evidence type="ECO:0000313" key="2">
    <source>
        <dbReference type="Proteomes" id="UP000276770"/>
    </source>
</evidence>
<dbReference type="Proteomes" id="UP000276770">
    <property type="component" value="Unassembled WGS sequence"/>
</dbReference>
<proteinExistence type="predicted"/>
<gene>
    <name evidence="1" type="ORF">D9X91_07435</name>
</gene>
<accession>A0A3L7JZ07</accession>
<reference evidence="1 2" key="1">
    <citation type="submission" date="2018-10" db="EMBL/GenBank/DDBJ databases">
        <title>Falsibacillus sp. genome draft.</title>
        <authorList>
            <person name="Shi S."/>
        </authorList>
    </citation>
    <scope>NUCLEOTIDE SEQUENCE [LARGE SCALE GENOMIC DNA]</scope>
    <source>
        <strain evidence="1 2">GY 10110</strain>
    </source>
</reference>
<dbReference type="EMBL" id="RCVZ01000004">
    <property type="protein sequence ID" value="RLQ96118.1"/>
    <property type="molecule type" value="Genomic_DNA"/>
</dbReference>
<comment type="caution">
    <text evidence="1">The sequence shown here is derived from an EMBL/GenBank/DDBJ whole genome shotgun (WGS) entry which is preliminary data.</text>
</comment>
<dbReference type="RefSeq" id="WP_121679970.1">
    <property type="nucleotide sequence ID" value="NZ_RCVZ01000004.1"/>
</dbReference>
<protein>
    <submittedName>
        <fullName evidence="1">Uncharacterized protein</fullName>
    </submittedName>
</protein>
<dbReference type="AlphaFoldDB" id="A0A3L7JZ07"/>
<organism evidence="1 2">
    <name type="scientific">Falsibacillus albus</name>
    <dbReference type="NCBI Taxonomy" id="2478915"/>
    <lineage>
        <taxon>Bacteria</taxon>
        <taxon>Bacillati</taxon>
        <taxon>Bacillota</taxon>
        <taxon>Bacilli</taxon>
        <taxon>Bacillales</taxon>
        <taxon>Bacillaceae</taxon>
        <taxon>Falsibacillus</taxon>
    </lineage>
</organism>
<sequence length="281" mass="31241">MYIKKFSLVIIAIICLSLSVEDIVSASTISSLVDYDIEVLHWKDVNKIIPRYAKFTVIDVESGKSFNVQRRAGTHHADVQPLTQKDTKIMKDIYGGKWSWRRRAILIMANNRLLAASMHGMPHGAGALDNGFPGHFCIHFIGSVTHKSERSDLAHNVMILKAGGKVDEFMKDLNPVMLTNVFMVTVKNADKGLSSKLAITNEKKLNSSLKKLGRIEAIQWNVLIPGDETSTNKLIVQVPVEVKMVVEGEGAIHSTINYTLIRTSPISPWKINIDPLVSLID</sequence>